<name>A0A5C5BS73_EGGLN</name>
<dbReference type="EMBL" id="VEVP01000028">
    <property type="protein sequence ID" value="TNU89461.1"/>
    <property type="molecule type" value="Genomic_DNA"/>
</dbReference>
<evidence type="ECO:0000313" key="3">
    <source>
        <dbReference type="Proteomes" id="UP000312594"/>
    </source>
</evidence>
<comment type="caution">
    <text evidence="2">The sequence shown here is derived from an EMBL/GenBank/DDBJ whole genome shotgun (WGS) entry which is preliminary data.</text>
</comment>
<proteinExistence type="predicted"/>
<feature type="chain" id="PRO_5038612596" description="Lipocalin-like domain-containing protein" evidence="1">
    <location>
        <begin position="24"/>
        <end position="130"/>
    </location>
</feature>
<protein>
    <recommendedName>
        <fullName evidence="4">Lipocalin-like domain-containing protein</fullName>
    </recommendedName>
</protein>
<evidence type="ECO:0000313" key="2">
    <source>
        <dbReference type="EMBL" id="TNU89461.1"/>
    </source>
</evidence>
<keyword evidence="1" id="KW-0732">Signal</keyword>
<sequence>MAKKIATVATAAVLALTLCLGLAGCGPDKGNFTGTWRASTLDGTPVDQLNSWAGSVDMTITLNEDGTATIKTSSTSILGGSSESEEATWVAKSGTECTITDSDGGEAAGKLDGEVLTVEAAGTVATFKRA</sequence>
<evidence type="ECO:0000256" key="1">
    <source>
        <dbReference type="SAM" id="SignalP"/>
    </source>
</evidence>
<reference evidence="2 3" key="1">
    <citation type="journal article" date="2005" name="Appl. Environ. Microbiol.">
        <title>Intestinal bacterial communities that produce active estrogen-like compounds enterodiol and enterolactone in humans.</title>
        <authorList>
            <person name="Clavel T."/>
            <person name="Henderson G."/>
            <person name="Alpert C.A."/>
            <person name="Philippe C."/>
            <person name="Rigottier-Gois L."/>
            <person name="Dore J."/>
            <person name="Blaut M."/>
        </authorList>
    </citation>
    <scope>NUCLEOTIDE SEQUENCE [LARGE SCALE GENOMIC DNA]</scope>
    <source>
        <strain evidence="2 3">SECO-MT75m2</strain>
    </source>
</reference>
<evidence type="ECO:0008006" key="4">
    <source>
        <dbReference type="Google" id="ProtNLM"/>
    </source>
</evidence>
<accession>A0A5C5BS73</accession>
<dbReference type="PROSITE" id="PS51257">
    <property type="entry name" value="PROKAR_LIPOPROTEIN"/>
    <property type="match status" value="1"/>
</dbReference>
<organism evidence="2 3">
    <name type="scientific">Eggerthella lenta</name>
    <name type="common">Eubacterium lentum</name>
    <dbReference type="NCBI Taxonomy" id="84112"/>
    <lineage>
        <taxon>Bacteria</taxon>
        <taxon>Bacillati</taxon>
        <taxon>Actinomycetota</taxon>
        <taxon>Coriobacteriia</taxon>
        <taxon>Eggerthellales</taxon>
        <taxon>Eggerthellaceae</taxon>
        <taxon>Eggerthella</taxon>
    </lineage>
</organism>
<gene>
    <name evidence="2" type="ORF">FIC87_11245</name>
</gene>
<feature type="signal peptide" evidence="1">
    <location>
        <begin position="1"/>
        <end position="23"/>
    </location>
</feature>
<dbReference type="Proteomes" id="UP000312594">
    <property type="component" value="Unassembled WGS sequence"/>
</dbReference>
<dbReference type="RefSeq" id="WP_139912849.1">
    <property type="nucleotide sequence ID" value="NZ_VEVP01000028.1"/>
</dbReference>
<dbReference type="AlphaFoldDB" id="A0A5C5BS73"/>